<evidence type="ECO:0000259" key="1">
    <source>
        <dbReference type="PROSITE" id="PS50853"/>
    </source>
</evidence>
<dbReference type="SMART" id="SM00060">
    <property type="entry name" value="FN3"/>
    <property type="match status" value="1"/>
</dbReference>
<keyword evidence="3" id="KW-1185">Reference proteome</keyword>
<dbReference type="OrthoDB" id="3666223at2759"/>
<dbReference type="CDD" id="cd00063">
    <property type="entry name" value="FN3"/>
    <property type="match status" value="1"/>
</dbReference>
<dbReference type="Proteomes" id="UP000215902">
    <property type="component" value="Unassembled WGS sequence"/>
</dbReference>
<proteinExistence type="predicted"/>
<dbReference type="AlphaFoldDB" id="A0A267ELS6"/>
<name>A0A267ELS6_9PLAT</name>
<protein>
    <recommendedName>
        <fullName evidence="1">Fibronectin type-III domain-containing protein</fullName>
    </recommendedName>
</protein>
<dbReference type="InterPro" id="IPR013783">
    <property type="entry name" value="Ig-like_fold"/>
</dbReference>
<gene>
    <name evidence="2" type="ORF">BOX15_Mlig025164g1</name>
</gene>
<comment type="caution">
    <text evidence="2">The sequence shown here is derived from an EMBL/GenBank/DDBJ whole genome shotgun (WGS) entry which is preliminary data.</text>
</comment>
<feature type="domain" description="Fibronectin type-III" evidence="1">
    <location>
        <begin position="148"/>
        <end position="262"/>
    </location>
</feature>
<dbReference type="STRING" id="282301.A0A267ELS6"/>
<dbReference type="SUPFAM" id="SSF49265">
    <property type="entry name" value="Fibronectin type III"/>
    <property type="match status" value="1"/>
</dbReference>
<dbReference type="Pfam" id="PF00041">
    <property type="entry name" value="fn3"/>
    <property type="match status" value="1"/>
</dbReference>
<evidence type="ECO:0000313" key="2">
    <source>
        <dbReference type="EMBL" id="PAA62495.1"/>
    </source>
</evidence>
<organism evidence="2 3">
    <name type="scientific">Macrostomum lignano</name>
    <dbReference type="NCBI Taxonomy" id="282301"/>
    <lineage>
        <taxon>Eukaryota</taxon>
        <taxon>Metazoa</taxon>
        <taxon>Spiralia</taxon>
        <taxon>Lophotrochozoa</taxon>
        <taxon>Platyhelminthes</taxon>
        <taxon>Rhabditophora</taxon>
        <taxon>Macrostomorpha</taxon>
        <taxon>Macrostomida</taxon>
        <taxon>Macrostomidae</taxon>
        <taxon>Macrostomum</taxon>
    </lineage>
</organism>
<evidence type="ECO:0000313" key="3">
    <source>
        <dbReference type="Proteomes" id="UP000215902"/>
    </source>
</evidence>
<dbReference type="InterPro" id="IPR003961">
    <property type="entry name" value="FN3_dom"/>
</dbReference>
<sequence>MCTALGWPARPARCSSPCPAAVPGAAEYHCGGGKVKTLVVRWKKIPLAYQGGSNFTYDVQYRRVGDADWLEASRIVGKPMHIPPDHVETAIVLSGATNEISFKMFEARVRGASVKIETINNVETKTRLTGPWSDIIRLRSAEQVPVSAPINIRITPFNATAVDVFWEPPLNYDGIVGDILGYRIVYWPRIASACSVENNKYKVLLAQRQTTYGKATYGQVIGLEADSFYCFSVQLFNSAGDSPSPLGATSQPIRCGRQTCQPTWWCTALASTAASASPGTASGSSPMRRAWMDIWCATG</sequence>
<accession>A0A267ELS6</accession>
<reference evidence="2 3" key="1">
    <citation type="submission" date="2017-06" db="EMBL/GenBank/DDBJ databases">
        <title>A platform for efficient transgenesis in Macrostomum lignano, a flatworm model organism for stem cell research.</title>
        <authorList>
            <person name="Berezikov E."/>
        </authorList>
    </citation>
    <scope>NUCLEOTIDE SEQUENCE [LARGE SCALE GENOMIC DNA]</scope>
    <source>
        <strain evidence="2">DV1</strain>
        <tissue evidence="2">Whole organism</tissue>
    </source>
</reference>
<dbReference type="PROSITE" id="PS50853">
    <property type="entry name" value="FN3"/>
    <property type="match status" value="1"/>
</dbReference>
<dbReference type="Gene3D" id="2.60.40.10">
    <property type="entry name" value="Immunoglobulins"/>
    <property type="match status" value="1"/>
</dbReference>
<dbReference type="EMBL" id="NIVC01001931">
    <property type="protein sequence ID" value="PAA62495.1"/>
    <property type="molecule type" value="Genomic_DNA"/>
</dbReference>
<dbReference type="InterPro" id="IPR036116">
    <property type="entry name" value="FN3_sf"/>
</dbReference>